<accession>A0A7U3Q212</accession>
<evidence type="ECO:0000313" key="2">
    <source>
        <dbReference type="EMBL" id="QPH18560.1"/>
    </source>
</evidence>
<evidence type="ECO:0000256" key="1">
    <source>
        <dbReference type="SAM" id="MobiDB-lite"/>
    </source>
</evidence>
<evidence type="ECO:0000313" key="3">
    <source>
        <dbReference type="Proteomes" id="UP000594364"/>
    </source>
</evidence>
<organism evidence="2 3">
    <name type="scientific">Epichloe festucae (strain Fl1)</name>
    <dbReference type="NCBI Taxonomy" id="877507"/>
    <lineage>
        <taxon>Eukaryota</taxon>
        <taxon>Fungi</taxon>
        <taxon>Dikarya</taxon>
        <taxon>Ascomycota</taxon>
        <taxon>Pezizomycotina</taxon>
        <taxon>Sordariomycetes</taxon>
        <taxon>Hypocreomycetidae</taxon>
        <taxon>Hypocreales</taxon>
        <taxon>Clavicipitaceae</taxon>
        <taxon>Epichloe</taxon>
    </lineage>
</organism>
<dbReference type="AlphaFoldDB" id="A0A7U3Q212"/>
<feature type="compositionally biased region" description="Polar residues" evidence="1">
    <location>
        <begin position="52"/>
        <end position="64"/>
    </location>
</feature>
<sequence>MAITPNLKYLQSVFAISRTRTNRITPPKFSQRMVHSKGGKSGEEGQFKAVAASQSSHEPSQENPSKPPKEATNRKLKNQAQEGKTAQENGDVKNTYPKNRL</sequence>
<feature type="compositionally biased region" description="Polar residues" evidence="1">
    <location>
        <begin position="78"/>
        <end position="88"/>
    </location>
</feature>
<dbReference type="Proteomes" id="UP000594364">
    <property type="component" value="Chromosome 6"/>
</dbReference>
<proteinExistence type="predicted"/>
<dbReference type="OrthoDB" id="4961102at2759"/>
<keyword evidence="3" id="KW-1185">Reference proteome</keyword>
<reference evidence="2 3" key="1">
    <citation type="journal article" date="2018" name="PLoS Genet.">
        <title>Repeat elements organise 3D genome structure and mediate transcription in the filamentous fungus Epichloe festucae.</title>
        <authorList>
            <person name="Winter D.J."/>
            <person name="Ganley A.R.D."/>
            <person name="Young C.A."/>
            <person name="Liachko I."/>
            <person name="Schardl C.L."/>
            <person name="Dupont P.Y."/>
            <person name="Berry D."/>
            <person name="Ram A."/>
            <person name="Scott B."/>
            <person name="Cox M.P."/>
        </authorList>
    </citation>
    <scope>NUCLEOTIDE SEQUENCE [LARGE SCALE GENOMIC DNA]</scope>
    <source>
        <strain evidence="2 3">Fl1</strain>
    </source>
</reference>
<dbReference type="EMBL" id="CP031390">
    <property type="protein sequence ID" value="QPH18560.1"/>
    <property type="molecule type" value="Genomic_DNA"/>
</dbReference>
<feature type="region of interest" description="Disordered" evidence="1">
    <location>
        <begin position="18"/>
        <end position="101"/>
    </location>
</feature>
<name>A0A7U3Q212_EPIFF</name>
<protein>
    <submittedName>
        <fullName evidence="2">Uncharacterized protein</fullName>
    </submittedName>
</protein>
<gene>
    <name evidence="2" type="ORF">C2857_003632</name>
</gene>